<accession>A0AAW2CST5</accession>
<dbReference type="PANTHER" id="PTHR35218">
    <property type="entry name" value="RNASE H DOMAIN-CONTAINING PROTEIN"/>
    <property type="match status" value="1"/>
</dbReference>
<dbReference type="Proteomes" id="UP001459277">
    <property type="component" value="Unassembled WGS sequence"/>
</dbReference>
<dbReference type="Gene3D" id="3.60.10.10">
    <property type="entry name" value="Endonuclease/exonuclease/phosphatase"/>
    <property type="match status" value="1"/>
</dbReference>
<dbReference type="PANTHER" id="PTHR35218:SF9">
    <property type="entry name" value="ENDONUCLEASE_EXONUCLEASE_PHOSPHATASE DOMAIN-CONTAINING PROTEIN"/>
    <property type="match status" value="1"/>
</dbReference>
<evidence type="ECO:0000313" key="2">
    <source>
        <dbReference type="Proteomes" id="UP001459277"/>
    </source>
</evidence>
<dbReference type="EMBL" id="JAZDWU010000005">
    <property type="protein sequence ID" value="KAL0001323.1"/>
    <property type="molecule type" value="Genomic_DNA"/>
</dbReference>
<proteinExistence type="predicted"/>
<gene>
    <name evidence="1" type="ORF">SO802_015104</name>
</gene>
<comment type="caution">
    <text evidence="1">The sequence shown here is derived from an EMBL/GenBank/DDBJ whole genome shotgun (WGS) entry which is preliminary data.</text>
</comment>
<keyword evidence="2" id="KW-1185">Reference proteome</keyword>
<name>A0AAW2CST5_9ROSI</name>
<evidence type="ECO:0000313" key="1">
    <source>
        <dbReference type="EMBL" id="KAL0001323.1"/>
    </source>
</evidence>
<organism evidence="1 2">
    <name type="scientific">Lithocarpus litseifolius</name>
    <dbReference type="NCBI Taxonomy" id="425828"/>
    <lineage>
        <taxon>Eukaryota</taxon>
        <taxon>Viridiplantae</taxon>
        <taxon>Streptophyta</taxon>
        <taxon>Embryophyta</taxon>
        <taxon>Tracheophyta</taxon>
        <taxon>Spermatophyta</taxon>
        <taxon>Magnoliopsida</taxon>
        <taxon>eudicotyledons</taxon>
        <taxon>Gunneridae</taxon>
        <taxon>Pentapetalae</taxon>
        <taxon>rosids</taxon>
        <taxon>fabids</taxon>
        <taxon>Fagales</taxon>
        <taxon>Fagaceae</taxon>
        <taxon>Lithocarpus</taxon>
    </lineage>
</organism>
<sequence>MILGTKSSNTLLHDITNSLPHHVVSETPPQAKWKRLQRIQEVLTDTRIDQAGSKRPIYLVIDQCESPNEAKLDYVKDRIQFDKKLFVPRVSNGGGLVLYWKISVEIDIVSSSVNHIDVIVNKNSGDPWRFTGFYGEPETHKRQESWDLLRSLYGQSSLLWLCVGDFNEIVKQSEKLGGRLKSYAQMQIFRDALDECELMDLGFKGFPYTWCKHYRNGVSI</sequence>
<protein>
    <submittedName>
        <fullName evidence="1">Uncharacterized protein</fullName>
    </submittedName>
</protein>
<dbReference type="InterPro" id="IPR036691">
    <property type="entry name" value="Endo/exonu/phosph_ase_sf"/>
</dbReference>
<reference evidence="1 2" key="1">
    <citation type="submission" date="2024-01" db="EMBL/GenBank/DDBJ databases">
        <title>A telomere-to-telomere, gap-free genome of sweet tea (Lithocarpus litseifolius).</title>
        <authorList>
            <person name="Zhou J."/>
        </authorList>
    </citation>
    <scope>NUCLEOTIDE SEQUENCE [LARGE SCALE GENOMIC DNA]</scope>
    <source>
        <strain evidence="1">Zhou-2022a</strain>
        <tissue evidence="1">Leaf</tissue>
    </source>
</reference>
<dbReference type="SUPFAM" id="SSF56219">
    <property type="entry name" value="DNase I-like"/>
    <property type="match status" value="1"/>
</dbReference>
<dbReference type="AlphaFoldDB" id="A0AAW2CST5"/>